<dbReference type="InterPro" id="IPR017871">
    <property type="entry name" value="ABC_transporter-like_CS"/>
</dbReference>
<dbReference type="SMART" id="SM00382">
    <property type="entry name" value="AAA"/>
    <property type="match status" value="2"/>
</dbReference>
<dbReference type="SUPFAM" id="SSF52540">
    <property type="entry name" value="P-loop containing nucleoside triphosphate hydrolases"/>
    <property type="match status" value="2"/>
</dbReference>
<gene>
    <name evidence="5" type="ORF">SAMN02910350_02628</name>
</gene>
<feature type="coiled-coil region" evidence="3">
    <location>
        <begin position="269"/>
        <end position="300"/>
    </location>
</feature>
<dbReference type="Pfam" id="PF00005">
    <property type="entry name" value="ABC_tran"/>
    <property type="match status" value="2"/>
</dbReference>
<dbReference type="PANTHER" id="PTHR42855">
    <property type="entry name" value="ABC TRANSPORTER ATP-BINDING SUBUNIT"/>
    <property type="match status" value="1"/>
</dbReference>
<dbReference type="PROSITE" id="PS00211">
    <property type="entry name" value="ABC_TRANSPORTER_1"/>
    <property type="match status" value="1"/>
</dbReference>
<dbReference type="InterPro" id="IPR003593">
    <property type="entry name" value="AAA+_ATPase"/>
</dbReference>
<dbReference type="PANTHER" id="PTHR42855:SF2">
    <property type="entry name" value="DRUG RESISTANCE ABC TRANSPORTER,ATP-BINDING PROTEIN"/>
    <property type="match status" value="1"/>
</dbReference>
<proteinExistence type="predicted"/>
<organism evidence="5 6">
    <name type="scientific">Pseudobutyrivibrio xylanivorans</name>
    <dbReference type="NCBI Taxonomy" id="185007"/>
    <lineage>
        <taxon>Bacteria</taxon>
        <taxon>Bacillati</taxon>
        <taxon>Bacillota</taxon>
        <taxon>Clostridia</taxon>
        <taxon>Lachnospirales</taxon>
        <taxon>Lachnospiraceae</taxon>
        <taxon>Pseudobutyrivibrio</taxon>
    </lineage>
</organism>
<sequence>MAQIQVSNLSFSYEGSADEVLENVSFNIDTNWKLGFIGRNGKGKTTLLRLLMGDYKYQGSITSSTYFDYFPYRISQKDVDKTASELIEKWKPGVEEWQILIQMNQIQIDAECLYRPIKTLSHGERTRVMLAVLFAGENEFLLIDEPTNHLDQAARDIVKSYLATKKGFILVSHDRDLLDAVCDHVLVMNRSTIEVQSGNFSTWWENKERSDAFAKAENEKHLKEIGKLRAAADRTGRWADKSESSKIGYDPIKETDRSISTRSFIGAKTKKMQARVKAYEKRVDREIEEKEGLLQDIENVVDLKVMPLEFHKNILVDAQKLSLSYKDAKPLFDNLTFQIKRGDRIVISGENGCGKSSISKAILRNNNAREFGGLENLEIVDGNLNVASGLIISYINQDTSFLKGTIEDFCQTSGLEKSLFLAILRQLDFNREQFYKNMEDFSEGQKKKVLIAASLITPAHIYIWDEPLNYIDVFSRMQIEKLILDACPTMLIVEHDARFQEKVATEVIKL</sequence>
<evidence type="ECO:0000313" key="6">
    <source>
        <dbReference type="Proteomes" id="UP000199428"/>
    </source>
</evidence>
<keyword evidence="2 5" id="KW-0067">ATP-binding</keyword>
<evidence type="ECO:0000259" key="4">
    <source>
        <dbReference type="PROSITE" id="PS50893"/>
    </source>
</evidence>
<dbReference type="NCBIfam" id="NF000355">
    <property type="entry name" value="ribo_prot_ABC_F"/>
    <property type="match status" value="1"/>
</dbReference>
<dbReference type="GO" id="GO:0005524">
    <property type="term" value="F:ATP binding"/>
    <property type="evidence" value="ECO:0007669"/>
    <property type="project" value="UniProtKB-KW"/>
</dbReference>
<feature type="domain" description="ABC transporter" evidence="4">
    <location>
        <begin position="4"/>
        <end position="216"/>
    </location>
</feature>
<name>A0A1G5S4J2_PSEXY</name>
<dbReference type="PROSITE" id="PS50893">
    <property type="entry name" value="ABC_TRANSPORTER_2"/>
    <property type="match status" value="1"/>
</dbReference>
<dbReference type="EMBL" id="FMWK01000018">
    <property type="protein sequence ID" value="SCZ81088.1"/>
    <property type="molecule type" value="Genomic_DNA"/>
</dbReference>
<dbReference type="InterPro" id="IPR003439">
    <property type="entry name" value="ABC_transporter-like_ATP-bd"/>
</dbReference>
<dbReference type="CDD" id="cd03221">
    <property type="entry name" value="ABCF_EF-3"/>
    <property type="match status" value="1"/>
</dbReference>
<evidence type="ECO:0000313" key="5">
    <source>
        <dbReference type="EMBL" id="SCZ81088.1"/>
    </source>
</evidence>
<dbReference type="InterPro" id="IPR027417">
    <property type="entry name" value="P-loop_NTPase"/>
</dbReference>
<dbReference type="RefSeq" id="WP_090163953.1">
    <property type="nucleotide sequence ID" value="NZ_FMWK01000018.1"/>
</dbReference>
<evidence type="ECO:0000256" key="1">
    <source>
        <dbReference type="ARBA" id="ARBA00022741"/>
    </source>
</evidence>
<accession>A0A1G5S4J2</accession>
<keyword evidence="3" id="KW-0175">Coiled coil</keyword>
<protein>
    <submittedName>
        <fullName evidence="5">Lincosamide and streptogramin A transport system ATP-binding/permease protein</fullName>
    </submittedName>
</protein>
<dbReference type="GO" id="GO:0016887">
    <property type="term" value="F:ATP hydrolysis activity"/>
    <property type="evidence" value="ECO:0007669"/>
    <property type="project" value="InterPro"/>
</dbReference>
<dbReference type="Gene3D" id="3.40.50.300">
    <property type="entry name" value="P-loop containing nucleotide triphosphate hydrolases"/>
    <property type="match status" value="2"/>
</dbReference>
<dbReference type="AlphaFoldDB" id="A0A1G5S4J2"/>
<keyword evidence="1" id="KW-0547">Nucleotide-binding</keyword>
<reference evidence="5 6" key="1">
    <citation type="submission" date="2016-10" db="EMBL/GenBank/DDBJ databases">
        <authorList>
            <person name="de Groot N.N."/>
        </authorList>
    </citation>
    <scope>NUCLEOTIDE SEQUENCE [LARGE SCALE GENOMIC DNA]</scope>
    <source>
        <strain evidence="5 6">DSM 10317</strain>
    </source>
</reference>
<dbReference type="Proteomes" id="UP000199428">
    <property type="component" value="Unassembled WGS sequence"/>
</dbReference>
<evidence type="ECO:0000256" key="3">
    <source>
        <dbReference type="SAM" id="Coils"/>
    </source>
</evidence>
<dbReference type="InterPro" id="IPR051309">
    <property type="entry name" value="ABCF_ATPase"/>
</dbReference>
<evidence type="ECO:0000256" key="2">
    <source>
        <dbReference type="ARBA" id="ARBA00022840"/>
    </source>
</evidence>